<dbReference type="InterPro" id="IPR050263">
    <property type="entry name" value="Bact_Fimbrial_Adh_Pro"/>
</dbReference>
<dbReference type="InterPro" id="IPR008966">
    <property type="entry name" value="Adhesion_dom_sf"/>
</dbReference>
<dbReference type="Pfam" id="PF00419">
    <property type="entry name" value="Fimbrial"/>
    <property type="match status" value="1"/>
</dbReference>
<evidence type="ECO:0000259" key="2">
    <source>
        <dbReference type="Pfam" id="PF00419"/>
    </source>
</evidence>
<dbReference type="Proteomes" id="UP001467192">
    <property type="component" value="Unassembled WGS sequence"/>
</dbReference>
<feature type="signal peptide" evidence="1">
    <location>
        <begin position="1"/>
        <end position="30"/>
    </location>
</feature>
<organism evidence="3 4">
    <name type="scientific">Enterobacter intestinihominis</name>
    <dbReference type="NCBI Taxonomy" id="3133180"/>
    <lineage>
        <taxon>Bacteria</taxon>
        <taxon>Pseudomonadati</taxon>
        <taxon>Pseudomonadota</taxon>
        <taxon>Gammaproteobacteria</taxon>
        <taxon>Enterobacterales</taxon>
        <taxon>Enterobacteriaceae</taxon>
        <taxon>Enterobacter</taxon>
    </lineage>
</organism>
<keyword evidence="4" id="KW-1185">Reference proteome</keyword>
<feature type="domain" description="Fimbrial-type adhesion" evidence="2">
    <location>
        <begin position="40"/>
        <end position="191"/>
    </location>
</feature>
<dbReference type="RefSeq" id="WP_022648146.1">
    <property type="nucleotide sequence ID" value="NZ_CBCYMP010000001.1"/>
</dbReference>
<evidence type="ECO:0000313" key="4">
    <source>
        <dbReference type="Proteomes" id="UP001467192"/>
    </source>
</evidence>
<proteinExistence type="predicted"/>
<comment type="caution">
    <text evidence="3">The sequence shown here is derived from an EMBL/GenBank/DDBJ whole genome shotgun (WGS) entry which is preliminary data.</text>
</comment>
<reference evidence="4" key="1">
    <citation type="journal article" date="2024" name="Commun. Biol.">
        <title>Bacillamide D produced by Bacillus cereus from the mouse intestinal bacterial collection (miBC) is a potent cytotoxin in vitro.</title>
        <authorList>
            <person name="Hohmann M."/>
            <person name="Brunner V."/>
            <person name="Johannes W."/>
            <person name="Schum D."/>
            <person name="Carroll L.M."/>
            <person name="Liu T."/>
            <person name="Sasaki D."/>
            <person name="Bosch J."/>
            <person name="Clavel T."/>
            <person name="Sieber S.A."/>
            <person name="Zeller G."/>
            <person name="Tschurtschenthaler M."/>
            <person name="Janssen K.P."/>
            <person name="Gulder T.A.M."/>
        </authorList>
    </citation>
    <scope>NUCLEOTIDE SEQUENCE [LARGE SCALE GENOMIC DNA]</scope>
    <source>
        <strain evidence="4">LK_304 Iso 8</strain>
    </source>
</reference>
<dbReference type="GeneID" id="99705924"/>
<dbReference type="EMBL" id="JBEBZA010000003">
    <property type="protein sequence ID" value="MES0425224.1"/>
    <property type="molecule type" value="Genomic_DNA"/>
</dbReference>
<protein>
    <submittedName>
        <fullName evidence="3">Fimbrial protein</fullName>
    </submittedName>
</protein>
<dbReference type="InterPro" id="IPR036937">
    <property type="entry name" value="Adhesion_dom_fimbrial_sf"/>
</dbReference>
<dbReference type="PANTHER" id="PTHR33420:SF27">
    <property type="entry name" value="PROTEIN FIMG"/>
    <property type="match status" value="1"/>
</dbReference>
<dbReference type="SUPFAM" id="SSF49401">
    <property type="entry name" value="Bacterial adhesins"/>
    <property type="match status" value="1"/>
</dbReference>
<accession>A0ABV1ZBN0</accession>
<keyword evidence="1" id="KW-0732">Signal</keyword>
<gene>
    <name evidence="3" type="ORF">ABMC12_02835</name>
</gene>
<feature type="chain" id="PRO_5047182894" evidence="1">
    <location>
        <begin position="31"/>
        <end position="192"/>
    </location>
</feature>
<sequence>MSRFIILRSGLKSLIGPGMVFMLSVSPAMAYTDRNDIEFHVTGNIIDGSCNVTKPEAVDLGKYYWKDFAVAGGNTGNVPVTIAFDSCTAGLSQATVTFTGAPYAEDPAYASVIYANQVAADAGGATDVGLQLFIRDHEHPISGVALANGVSYPVALENQTGAMTFTARMYTPHGTPTPGAFSSAITLNVVYN</sequence>
<dbReference type="PANTHER" id="PTHR33420">
    <property type="entry name" value="FIMBRIAL SUBUNIT ELFA-RELATED"/>
    <property type="match status" value="1"/>
</dbReference>
<dbReference type="Gene3D" id="2.60.40.1090">
    <property type="entry name" value="Fimbrial-type adhesion domain"/>
    <property type="match status" value="1"/>
</dbReference>
<evidence type="ECO:0000256" key="1">
    <source>
        <dbReference type="SAM" id="SignalP"/>
    </source>
</evidence>
<dbReference type="InterPro" id="IPR000259">
    <property type="entry name" value="Adhesion_dom_fimbrial"/>
</dbReference>
<evidence type="ECO:0000313" key="3">
    <source>
        <dbReference type="EMBL" id="MES0425224.1"/>
    </source>
</evidence>
<name>A0ABV1ZBN0_9ENTR</name>